<dbReference type="InterPro" id="IPR007694">
    <property type="entry name" value="DNA_helicase_DnaB-like_C"/>
</dbReference>
<gene>
    <name evidence="14" type="ORF">UT34_C0001G0348</name>
</gene>
<dbReference type="GO" id="GO:0005829">
    <property type="term" value="C:cytosol"/>
    <property type="evidence" value="ECO:0007669"/>
    <property type="project" value="TreeGrafter"/>
</dbReference>
<evidence type="ECO:0000256" key="9">
    <source>
        <dbReference type="ARBA" id="ARBA00023235"/>
    </source>
</evidence>
<dbReference type="PANTHER" id="PTHR30153">
    <property type="entry name" value="REPLICATIVE DNA HELICASE DNAB"/>
    <property type="match status" value="1"/>
</dbReference>
<dbReference type="GO" id="GO:0003677">
    <property type="term" value="F:DNA binding"/>
    <property type="evidence" value="ECO:0007669"/>
    <property type="project" value="UniProtKB-UniRule"/>
</dbReference>
<dbReference type="InterPro" id="IPR007693">
    <property type="entry name" value="DNA_helicase_DnaB-like_N"/>
</dbReference>
<dbReference type="InterPro" id="IPR016136">
    <property type="entry name" value="DNA_helicase_N/primase_C"/>
</dbReference>
<organism evidence="14 15">
    <name type="scientific">candidate division WS6 bacterium GW2011_GWF2_39_15</name>
    <dbReference type="NCBI Taxonomy" id="1619100"/>
    <lineage>
        <taxon>Bacteria</taxon>
        <taxon>Candidatus Dojkabacteria</taxon>
    </lineage>
</organism>
<evidence type="ECO:0000256" key="2">
    <source>
        <dbReference type="ARBA" id="ARBA00022515"/>
    </source>
</evidence>
<dbReference type="InterPro" id="IPR036185">
    <property type="entry name" value="DNA_heli_DnaB-like_N_sf"/>
</dbReference>
<dbReference type="GO" id="GO:0006269">
    <property type="term" value="P:DNA replication, synthesis of primer"/>
    <property type="evidence" value="ECO:0007669"/>
    <property type="project" value="UniProtKB-UniRule"/>
</dbReference>
<evidence type="ECO:0000256" key="10">
    <source>
        <dbReference type="ARBA" id="ARBA00048954"/>
    </source>
</evidence>
<dbReference type="SMART" id="SM00382">
    <property type="entry name" value="AAA"/>
    <property type="match status" value="1"/>
</dbReference>
<keyword evidence="8 12" id="KW-0238">DNA-binding</keyword>
<dbReference type="FunFam" id="1.10.860.10:FF:000001">
    <property type="entry name" value="Replicative DNA helicase"/>
    <property type="match status" value="1"/>
</dbReference>
<evidence type="ECO:0000256" key="12">
    <source>
        <dbReference type="RuleBase" id="RU362085"/>
    </source>
</evidence>
<keyword evidence="3 12" id="KW-0235">DNA replication</keyword>
<evidence type="ECO:0000256" key="11">
    <source>
        <dbReference type="NCBIfam" id="TIGR00665"/>
    </source>
</evidence>
<feature type="domain" description="SF4 helicase" evidence="13">
    <location>
        <begin position="174"/>
        <end position="438"/>
    </location>
</feature>
<dbReference type="Pfam" id="PF00772">
    <property type="entry name" value="DnaB"/>
    <property type="match status" value="1"/>
</dbReference>
<dbReference type="EC" id="5.6.2.3" evidence="11 12"/>
<dbReference type="Proteomes" id="UP000034799">
    <property type="component" value="Unassembled WGS sequence"/>
</dbReference>
<keyword evidence="9" id="KW-0413">Isomerase</keyword>
<dbReference type="GO" id="GO:0043139">
    <property type="term" value="F:5'-3' DNA helicase activity"/>
    <property type="evidence" value="ECO:0007669"/>
    <property type="project" value="UniProtKB-EC"/>
</dbReference>
<evidence type="ECO:0000313" key="15">
    <source>
        <dbReference type="Proteomes" id="UP000034799"/>
    </source>
</evidence>
<evidence type="ECO:0000256" key="3">
    <source>
        <dbReference type="ARBA" id="ARBA00022705"/>
    </source>
</evidence>
<dbReference type="InterPro" id="IPR003593">
    <property type="entry name" value="AAA+_ATPase"/>
</dbReference>
<dbReference type="NCBIfam" id="TIGR00665">
    <property type="entry name" value="DnaB"/>
    <property type="match status" value="1"/>
</dbReference>
<dbReference type="STRING" id="1619100.UT34_C0001G0348"/>
<dbReference type="GO" id="GO:0016887">
    <property type="term" value="F:ATP hydrolysis activity"/>
    <property type="evidence" value="ECO:0007669"/>
    <property type="project" value="RHEA"/>
</dbReference>
<dbReference type="EMBL" id="LBWK01000001">
    <property type="protein sequence ID" value="KKR06308.1"/>
    <property type="molecule type" value="Genomic_DNA"/>
</dbReference>
<dbReference type="SUPFAM" id="SSF52540">
    <property type="entry name" value="P-loop containing nucleoside triphosphate hydrolases"/>
    <property type="match status" value="1"/>
</dbReference>
<dbReference type="NCBIfam" id="NF004384">
    <property type="entry name" value="PRK05748.1"/>
    <property type="match status" value="1"/>
</dbReference>
<evidence type="ECO:0000256" key="8">
    <source>
        <dbReference type="ARBA" id="ARBA00023125"/>
    </source>
</evidence>
<dbReference type="SUPFAM" id="SSF48024">
    <property type="entry name" value="N-terminal domain of DnaB helicase"/>
    <property type="match status" value="1"/>
</dbReference>
<keyword evidence="2 12" id="KW-0639">Primosome</keyword>
<dbReference type="GO" id="GO:0005524">
    <property type="term" value="F:ATP binding"/>
    <property type="evidence" value="ECO:0007669"/>
    <property type="project" value="UniProtKB-UniRule"/>
</dbReference>
<comment type="similarity">
    <text evidence="1 12">Belongs to the helicase family. DnaB subfamily.</text>
</comment>
<keyword evidence="7 12" id="KW-0067">ATP-binding</keyword>
<dbReference type="PROSITE" id="PS51199">
    <property type="entry name" value="SF4_HELICASE"/>
    <property type="match status" value="1"/>
</dbReference>
<comment type="function">
    <text evidence="12">The main replicative DNA helicase, it participates in initiation and elongation during chromosome replication. Travels ahead of the DNA replisome, separating dsDNA into templates for DNA synthesis. A processive ATP-dependent 5'-3' DNA helicase it has DNA-dependent ATPase activity.</text>
</comment>
<dbReference type="AlphaFoldDB" id="A0A0G0MT23"/>
<keyword evidence="5 12" id="KW-0378">Hydrolase</keyword>
<dbReference type="Pfam" id="PF03796">
    <property type="entry name" value="DnaB_C"/>
    <property type="match status" value="1"/>
</dbReference>
<dbReference type="Gene3D" id="1.10.860.10">
    <property type="entry name" value="DNAb Helicase, Chain A"/>
    <property type="match status" value="1"/>
</dbReference>
<dbReference type="CDD" id="cd00984">
    <property type="entry name" value="DnaB_C"/>
    <property type="match status" value="1"/>
</dbReference>
<protein>
    <recommendedName>
        <fullName evidence="11 12">Replicative DNA helicase</fullName>
        <ecNumber evidence="11 12">5.6.2.3</ecNumber>
    </recommendedName>
</protein>
<evidence type="ECO:0000256" key="7">
    <source>
        <dbReference type="ARBA" id="ARBA00022840"/>
    </source>
</evidence>
<dbReference type="PANTHER" id="PTHR30153:SF2">
    <property type="entry name" value="REPLICATIVE DNA HELICASE"/>
    <property type="match status" value="1"/>
</dbReference>
<dbReference type="InterPro" id="IPR007692">
    <property type="entry name" value="DNA_helicase_DnaB"/>
</dbReference>
<evidence type="ECO:0000256" key="1">
    <source>
        <dbReference type="ARBA" id="ARBA00008428"/>
    </source>
</evidence>
<dbReference type="Gene3D" id="3.40.50.300">
    <property type="entry name" value="P-loop containing nucleotide triphosphate hydrolases"/>
    <property type="match status" value="1"/>
</dbReference>
<keyword evidence="4 12" id="KW-0547">Nucleotide-binding</keyword>
<comment type="caution">
    <text evidence="14">The sequence shown here is derived from an EMBL/GenBank/DDBJ whole genome shotgun (WGS) entry which is preliminary data.</text>
</comment>
<dbReference type="InterPro" id="IPR027417">
    <property type="entry name" value="P-loop_NTPase"/>
</dbReference>
<evidence type="ECO:0000256" key="4">
    <source>
        <dbReference type="ARBA" id="ARBA00022741"/>
    </source>
</evidence>
<keyword evidence="6 12" id="KW-0347">Helicase</keyword>
<evidence type="ECO:0000256" key="6">
    <source>
        <dbReference type="ARBA" id="ARBA00022806"/>
    </source>
</evidence>
<reference evidence="14 15" key="1">
    <citation type="journal article" date="2015" name="Nature">
        <title>rRNA introns, odd ribosomes, and small enigmatic genomes across a large radiation of phyla.</title>
        <authorList>
            <person name="Brown C.T."/>
            <person name="Hug L.A."/>
            <person name="Thomas B.C."/>
            <person name="Sharon I."/>
            <person name="Castelle C.J."/>
            <person name="Singh A."/>
            <person name="Wilkins M.J."/>
            <person name="Williams K.H."/>
            <person name="Banfield J.F."/>
        </authorList>
    </citation>
    <scope>NUCLEOTIDE SEQUENCE [LARGE SCALE GENOMIC DNA]</scope>
</reference>
<name>A0A0G0MT23_9BACT</name>
<dbReference type="GO" id="GO:1990077">
    <property type="term" value="C:primosome complex"/>
    <property type="evidence" value="ECO:0007669"/>
    <property type="project" value="UniProtKB-UniRule"/>
</dbReference>
<evidence type="ECO:0000259" key="13">
    <source>
        <dbReference type="PROSITE" id="PS51199"/>
    </source>
</evidence>
<comment type="catalytic activity">
    <reaction evidence="10 12">
        <text>ATP + H2O = ADP + phosphate + H(+)</text>
        <dbReference type="Rhea" id="RHEA:13065"/>
        <dbReference type="ChEBI" id="CHEBI:15377"/>
        <dbReference type="ChEBI" id="CHEBI:15378"/>
        <dbReference type="ChEBI" id="CHEBI:30616"/>
        <dbReference type="ChEBI" id="CHEBI:43474"/>
        <dbReference type="ChEBI" id="CHEBI:456216"/>
        <dbReference type="EC" id="5.6.2.3"/>
    </reaction>
</comment>
<evidence type="ECO:0000256" key="5">
    <source>
        <dbReference type="ARBA" id="ARBA00022801"/>
    </source>
</evidence>
<accession>A0A0G0MT23</accession>
<proteinExistence type="inferred from homology"/>
<evidence type="ECO:0000313" key="14">
    <source>
        <dbReference type="EMBL" id="KKR06308.1"/>
    </source>
</evidence>
<sequence length="444" mass="49596">MAYKLPPQNAEAEQSVLGAMLLDKEAVINVAGWLLAEHFYEERHSIIYSNILELFEEGEPIDIVTLSNKLKGKKQLSKIGGRAYLTDLANLVPTSAHAEEYGEIVKENAVRRGLISSASEITELSFDESMPLKDVVDQSEKLLFDVAQTGVKTNFVHIKDLLKDAYERAERAEREETYLGISSGFRDMDNVIGGFQKSDLIILAARPSVGKTAFALDMARNAGVTQKKKVLIFSLEMSNTQILDRLLGMQAEVSFWDTRTGKLNDEMFERLAIAMGELAETQILIDDTPGQHINELRTKARRVALERGIDIIIVDYLQLVHGSSREGRTQEVGEISQGLKNMARELDVPVIALSQLSRAVESRTSRRPQLSDLRESGSIEQDADLVIFIDREETYNPDSEKKGIADVIVAKHRNGPTGDVELAFVKNIASFKNLYKDRGEKKDK</sequence>
<dbReference type="PATRIC" id="fig|1619100.3.peg.353"/>